<accession>A0A428QSM8</accession>
<sequence>MPATEKHLPPLPREGESARKAKPGTVICSGQRMDPGNTQITHLEGQIKTLQKRIAMLEALNSKYRQRLEGQERHTAKVFGAIRSAIEAFQEEEFKGLPSELHGDIAPGSFDDDDWV</sequence>
<evidence type="ECO:0000256" key="2">
    <source>
        <dbReference type="SAM" id="MobiDB-lite"/>
    </source>
</evidence>
<feature type="coiled-coil region" evidence="1">
    <location>
        <begin position="40"/>
        <end position="74"/>
    </location>
</feature>
<keyword evidence="4" id="KW-1185">Reference proteome</keyword>
<protein>
    <submittedName>
        <fullName evidence="3">Uncharacterized protein</fullName>
    </submittedName>
</protein>
<reference evidence="3 4" key="1">
    <citation type="submission" date="2017-06" db="EMBL/GenBank/DDBJ databases">
        <title>Comparative genomic analysis of Ambrosia Fusariam Clade fungi.</title>
        <authorList>
            <person name="Stajich J.E."/>
            <person name="Carrillo J."/>
            <person name="Kijimoto T."/>
            <person name="Eskalen A."/>
            <person name="O'Donnell K."/>
            <person name="Kasson M."/>
        </authorList>
    </citation>
    <scope>NUCLEOTIDE SEQUENCE [LARGE SCALE GENOMIC DNA]</scope>
    <source>
        <strain evidence="3 4">NRRL62606</strain>
    </source>
</reference>
<dbReference type="Proteomes" id="UP000287972">
    <property type="component" value="Unassembled WGS sequence"/>
</dbReference>
<organism evidence="3 4">
    <name type="scientific">Fusarium floridanum</name>
    <dbReference type="NCBI Taxonomy" id="1325733"/>
    <lineage>
        <taxon>Eukaryota</taxon>
        <taxon>Fungi</taxon>
        <taxon>Dikarya</taxon>
        <taxon>Ascomycota</taxon>
        <taxon>Pezizomycotina</taxon>
        <taxon>Sordariomycetes</taxon>
        <taxon>Hypocreomycetidae</taxon>
        <taxon>Hypocreales</taxon>
        <taxon>Nectriaceae</taxon>
        <taxon>Fusarium</taxon>
        <taxon>Fusarium solani species complex</taxon>
    </lineage>
</organism>
<evidence type="ECO:0000256" key="1">
    <source>
        <dbReference type="SAM" id="Coils"/>
    </source>
</evidence>
<proteinExistence type="predicted"/>
<feature type="region of interest" description="Disordered" evidence="2">
    <location>
        <begin position="1"/>
        <end position="37"/>
    </location>
</feature>
<dbReference type="EMBL" id="NKCL01000473">
    <property type="protein sequence ID" value="RSL68280.1"/>
    <property type="molecule type" value="Genomic_DNA"/>
</dbReference>
<gene>
    <name evidence="3" type="ORF">CEP51_012522</name>
</gene>
<feature type="compositionally biased region" description="Basic and acidic residues" evidence="2">
    <location>
        <begin position="1"/>
        <end position="19"/>
    </location>
</feature>
<comment type="caution">
    <text evidence="3">The sequence shown here is derived from an EMBL/GenBank/DDBJ whole genome shotgun (WGS) entry which is preliminary data.</text>
</comment>
<dbReference type="AlphaFoldDB" id="A0A428QSM8"/>
<keyword evidence="1" id="KW-0175">Coiled coil</keyword>
<name>A0A428QSM8_9HYPO</name>
<evidence type="ECO:0000313" key="3">
    <source>
        <dbReference type="EMBL" id="RSL68280.1"/>
    </source>
</evidence>
<evidence type="ECO:0000313" key="4">
    <source>
        <dbReference type="Proteomes" id="UP000287972"/>
    </source>
</evidence>